<gene>
    <name evidence="2" type="ORF">CYCCA115_LOCUS15003</name>
</gene>
<protein>
    <submittedName>
        <fullName evidence="2">Uncharacterized protein</fullName>
    </submittedName>
</protein>
<reference evidence="2" key="1">
    <citation type="submission" date="2023-08" db="EMBL/GenBank/DDBJ databases">
        <authorList>
            <person name="Audoor S."/>
            <person name="Bilcke G."/>
        </authorList>
    </citation>
    <scope>NUCLEOTIDE SEQUENCE</scope>
</reference>
<accession>A0AAD2JIZ1</accession>
<organism evidence="2 3">
    <name type="scientific">Cylindrotheca closterium</name>
    <dbReference type="NCBI Taxonomy" id="2856"/>
    <lineage>
        <taxon>Eukaryota</taxon>
        <taxon>Sar</taxon>
        <taxon>Stramenopiles</taxon>
        <taxon>Ochrophyta</taxon>
        <taxon>Bacillariophyta</taxon>
        <taxon>Bacillariophyceae</taxon>
        <taxon>Bacillariophycidae</taxon>
        <taxon>Bacillariales</taxon>
        <taxon>Bacillariaceae</taxon>
        <taxon>Cylindrotheca</taxon>
    </lineage>
</organism>
<dbReference type="EMBL" id="CAKOGP040001869">
    <property type="protein sequence ID" value="CAJ1954411.1"/>
    <property type="molecule type" value="Genomic_DNA"/>
</dbReference>
<comment type="caution">
    <text evidence="2">The sequence shown here is derived from an EMBL/GenBank/DDBJ whole genome shotgun (WGS) entry which is preliminary data.</text>
</comment>
<dbReference type="AlphaFoldDB" id="A0AAD2JIZ1"/>
<sequence>MPLLVQRTYSSSNKELRTADPAHTQAKKAASTQRSSLLLSFNDHVQVQEIPHRLELSQEVIQATWYNQEECQAIKNDAVQVIKRMMLNTLQKDDDVRGLEHRAPEAAKQRKLNKRIGFQTVWDTQEEQWEDGITDDEVIAIKYQMQTFKSREAALEVGLQDEKDAKRLLAKKSFLQKLKR</sequence>
<feature type="region of interest" description="Disordered" evidence="1">
    <location>
        <begin position="10"/>
        <end position="31"/>
    </location>
</feature>
<evidence type="ECO:0000313" key="3">
    <source>
        <dbReference type="Proteomes" id="UP001295423"/>
    </source>
</evidence>
<name>A0AAD2JIZ1_9STRA</name>
<evidence type="ECO:0000256" key="1">
    <source>
        <dbReference type="SAM" id="MobiDB-lite"/>
    </source>
</evidence>
<keyword evidence="3" id="KW-1185">Reference proteome</keyword>
<proteinExistence type="predicted"/>
<dbReference type="Proteomes" id="UP001295423">
    <property type="component" value="Unassembled WGS sequence"/>
</dbReference>
<evidence type="ECO:0000313" key="2">
    <source>
        <dbReference type="EMBL" id="CAJ1954411.1"/>
    </source>
</evidence>